<organism evidence="5 8">
    <name type="scientific">Venturia inaequalis</name>
    <name type="common">Apple scab fungus</name>
    <dbReference type="NCBI Taxonomy" id="5025"/>
    <lineage>
        <taxon>Eukaryota</taxon>
        <taxon>Fungi</taxon>
        <taxon>Dikarya</taxon>
        <taxon>Ascomycota</taxon>
        <taxon>Pezizomycotina</taxon>
        <taxon>Dothideomycetes</taxon>
        <taxon>Pleosporomycetidae</taxon>
        <taxon>Venturiales</taxon>
        <taxon>Venturiaceae</taxon>
        <taxon>Venturia</taxon>
    </lineage>
</organism>
<dbReference type="Gene3D" id="3.40.630.30">
    <property type="match status" value="1"/>
</dbReference>
<dbReference type="InterPro" id="IPR051556">
    <property type="entry name" value="N-term/lysine_N-AcTrnsfr"/>
</dbReference>
<dbReference type="AlphaFoldDB" id="A0A8H3YYG3"/>
<comment type="caution">
    <text evidence="5">The sequence shown here is derived from an EMBL/GenBank/DDBJ whole genome shotgun (WGS) entry which is preliminary data.</text>
</comment>
<evidence type="ECO:0000313" key="9">
    <source>
        <dbReference type="Proteomes" id="UP000447873"/>
    </source>
</evidence>
<dbReference type="PANTHER" id="PTHR42919">
    <property type="entry name" value="N-ALPHA-ACETYLTRANSFERASE"/>
    <property type="match status" value="1"/>
</dbReference>
<dbReference type="PANTHER" id="PTHR42919:SF8">
    <property type="entry name" value="N-ALPHA-ACETYLTRANSFERASE 50"/>
    <property type="match status" value="1"/>
</dbReference>
<dbReference type="GO" id="GO:0016747">
    <property type="term" value="F:acyltransferase activity, transferring groups other than amino-acyl groups"/>
    <property type="evidence" value="ECO:0007669"/>
    <property type="project" value="InterPro"/>
</dbReference>
<sequence length="283" mass="31428">MVQTSISAWLNKPKTQTLHEPQPRAKTASSTSQDAASTPPPAVTDSNIATDELPSQPIEPSTHEKDIGDNGLPSQSKSFRLKALPLPPNASLSAITSEHLDAYMRMTALLLPIPYHKKFFEEIVEDPDTAGICLIALWAQPSGNSQQNPPQKVVSGIRCRLLARSPALPQTKNQADDPTEVPTLYIAALTTLAPYRRYGLASALFQRVLSRAIREYGITTVTVHRWEANEEAQGWYESHGFKEVGFIDNYYRRLKPSGAFVLERKIGPQDLLFEDYENESKIS</sequence>
<dbReference type="GO" id="GO:0007064">
    <property type="term" value="P:mitotic sister chromatid cohesion"/>
    <property type="evidence" value="ECO:0007669"/>
    <property type="project" value="TreeGrafter"/>
</dbReference>
<dbReference type="EMBL" id="WNWS01000121">
    <property type="protein sequence ID" value="KAE9979285.1"/>
    <property type="molecule type" value="Genomic_DNA"/>
</dbReference>
<dbReference type="Proteomes" id="UP000490939">
    <property type="component" value="Unassembled WGS sequence"/>
</dbReference>
<dbReference type="Pfam" id="PF00583">
    <property type="entry name" value="Acetyltransf_1"/>
    <property type="match status" value="1"/>
</dbReference>
<dbReference type="SUPFAM" id="SSF55729">
    <property type="entry name" value="Acyl-CoA N-acyltransferases (Nat)"/>
    <property type="match status" value="1"/>
</dbReference>
<evidence type="ECO:0000313" key="7">
    <source>
        <dbReference type="EMBL" id="KAE9993036.1"/>
    </source>
</evidence>
<dbReference type="Proteomes" id="UP000433883">
    <property type="component" value="Unassembled WGS sequence"/>
</dbReference>
<protein>
    <recommendedName>
        <fullName evidence="4">N-acetyltransferase domain-containing protein</fullName>
    </recommendedName>
</protein>
<dbReference type="OrthoDB" id="47374at2759"/>
<keyword evidence="10" id="KW-1185">Reference proteome</keyword>
<dbReference type="PROSITE" id="PS51186">
    <property type="entry name" value="GNAT"/>
    <property type="match status" value="1"/>
</dbReference>
<evidence type="ECO:0000313" key="5">
    <source>
        <dbReference type="EMBL" id="KAE9973511.1"/>
    </source>
</evidence>
<dbReference type="EMBL" id="WNWR01000040">
    <property type="protein sequence ID" value="KAE9993036.1"/>
    <property type="molecule type" value="Genomic_DNA"/>
</dbReference>
<evidence type="ECO:0000256" key="3">
    <source>
        <dbReference type="SAM" id="MobiDB-lite"/>
    </source>
</evidence>
<proteinExistence type="predicted"/>
<keyword evidence="2" id="KW-0012">Acyltransferase</keyword>
<feature type="compositionally biased region" description="Polar residues" evidence="3">
    <location>
        <begin position="1"/>
        <end position="19"/>
    </location>
</feature>
<feature type="compositionally biased region" description="Low complexity" evidence="3">
    <location>
        <begin position="27"/>
        <end position="37"/>
    </location>
</feature>
<accession>A0A8H3YYG3</accession>
<dbReference type="CDD" id="cd04301">
    <property type="entry name" value="NAT_SF"/>
    <property type="match status" value="1"/>
</dbReference>
<evidence type="ECO:0000313" key="6">
    <source>
        <dbReference type="EMBL" id="KAE9979285.1"/>
    </source>
</evidence>
<dbReference type="Proteomes" id="UP000447873">
    <property type="component" value="Unassembled WGS sequence"/>
</dbReference>
<feature type="region of interest" description="Disordered" evidence="3">
    <location>
        <begin position="1"/>
        <end position="76"/>
    </location>
</feature>
<evidence type="ECO:0000256" key="2">
    <source>
        <dbReference type="ARBA" id="ARBA00023315"/>
    </source>
</evidence>
<name>A0A8H3YYG3_VENIN</name>
<reference evidence="5 8" key="1">
    <citation type="submission" date="2019-11" db="EMBL/GenBank/DDBJ databases">
        <title>Venturia inaequalis Genome Resource.</title>
        <authorList>
            <person name="Lichtner F.J."/>
        </authorList>
    </citation>
    <scope>NUCLEOTIDE SEQUENCE [LARGE SCALE GENOMIC DNA]</scope>
    <source>
        <strain evidence="6 9">120213</strain>
        <strain evidence="5">Bline_iso_100314</strain>
        <strain evidence="7 10">DMI_063113</strain>
    </source>
</reference>
<gene>
    <name evidence="5" type="ORF">BLS_003573</name>
    <name evidence="7" type="ORF">EG327_006818</name>
    <name evidence="6" type="ORF">EG328_001008</name>
</gene>
<keyword evidence="1" id="KW-0808">Transferase</keyword>
<evidence type="ECO:0000313" key="8">
    <source>
        <dbReference type="Proteomes" id="UP000433883"/>
    </source>
</evidence>
<dbReference type="InterPro" id="IPR000182">
    <property type="entry name" value="GNAT_dom"/>
</dbReference>
<evidence type="ECO:0000256" key="1">
    <source>
        <dbReference type="ARBA" id="ARBA00022679"/>
    </source>
</evidence>
<evidence type="ECO:0000259" key="4">
    <source>
        <dbReference type="PROSITE" id="PS51186"/>
    </source>
</evidence>
<dbReference type="GO" id="GO:0031415">
    <property type="term" value="C:NatA complex"/>
    <property type="evidence" value="ECO:0007669"/>
    <property type="project" value="TreeGrafter"/>
</dbReference>
<feature type="domain" description="N-acetyltransferase" evidence="4">
    <location>
        <begin position="90"/>
        <end position="267"/>
    </location>
</feature>
<dbReference type="InterPro" id="IPR016181">
    <property type="entry name" value="Acyl_CoA_acyltransferase"/>
</dbReference>
<dbReference type="EMBL" id="WNWQ01000231">
    <property type="protein sequence ID" value="KAE9973511.1"/>
    <property type="molecule type" value="Genomic_DNA"/>
</dbReference>
<evidence type="ECO:0000313" key="10">
    <source>
        <dbReference type="Proteomes" id="UP000490939"/>
    </source>
</evidence>